<dbReference type="SUPFAM" id="SSF56784">
    <property type="entry name" value="HAD-like"/>
    <property type="match status" value="1"/>
</dbReference>
<dbReference type="Gene3D" id="1.10.150.240">
    <property type="entry name" value="Putative phosphatase, domain 2"/>
    <property type="match status" value="1"/>
</dbReference>
<dbReference type="PANTHER" id="PTHR43434">
    <property type="entry name" value="PHOSPHOGLYCOLATE PHOSPHATASE"/>
    <property type="match status" value="1"/>
</dbReference>
<dbReference type="InterPro" id="IPR050155">
    <property type="entry name" value="HAD-like_hydrolase_sf"/>
</dbReference>
<dbReference type="InterPro" id="IPR036412">
    <property type="entry name" value="HAD-like_sf"/>
</dbReference>
<dbReference type="NCBIfam" id="TIGR01549">
    <property type="entry name" value="HAD-SF-IA-v1"/>
    <property type="match status" value="1"/>
</dbReference>
<dbReference type="PANTHER" id="PTHR43434:SF24">
    <property type="entry name" value="HYDROLASE-RELATED"/>
    <property type="match status" value="1"/>
</dbReference>
<dbReference type="InterPro" id="IPR041492">
    <property type="entry name" value="HAD_2"/>
</dbReference>
<dbReference type="RefSeq" id="WP_249060601.1">
    <property type="nucleotide sequence ID" value="NZ_JALZWP010000021.1"/>
</dbReference>
<dbReference type="SFLD" id="SFLDS00003">
    <property type="entry name" value="Haloacid_Dehalogenase"/>
    <property type="match status" value="1"/>
</dbReference>
<reference evidence="1 2" key="1">
    <citation type="submission" date="2022-05" db="EMBL/GenBank/DDBJ databases">
        <title>Seasonal and diel survey of microbial diversity of the Tyrrhenian coast.</title>
        <authorList>
            <person name="Gattoni G."/>
            <person name="Corral P."/>
        </authorList>
    </citation>
    <scope>NUCLEOTIDE SEQUENCE [LARGE SCALE GENOMIC DNA]</scope>
    <source>
        <strain evidence="1 2">V10</strain>
    </source>
</reference>
<dbReference type="GO" id="GO:0016787">
    <property type="term" value="F:hydrolase activity"/>
    <property type="evidence" value="ECO:0007669"/>
    <property type="project" value="UniProtKB-KW"/>
</dbReference>
<organism evidence="1 2">
    <name type="scientific">Roseinatronobacter domitianus</name>
    <dbReference type="NCBI Taxonomy" id="2940293"/>
    <lineage>
        <taxon>Bacteria</taxon>
        <taxon>Pseudomonadati</taxon>
        <taxon>Pseudomonadota</taxon>
        <taxon>Alphaproteobacteria</taxon>
        <taxon>Rhodobacterales</taxon>
        <taxon>Paracoccaceae</taxon>
        <taxon>Roseinatronobacter</taxon>
    </lineage>
</organism>
<dbReference type="Gene3D" id="3.40.50.1000">
    <property type="entry name" value="HAD superfamily/HAD-like"/>
    <property type="match status" value="1"/>
</dbReference>
<keyword evidence="2" id="KW-1185">Reference proteome</keyword>
<dbReference type="Proteomes" id="UP001202550">
    <property type="component" value="Unassembled WGS sequence"/>
</dbReference>
<sequence>MQLVVFDVDGTLVDSQAHILLAMEGAFSALAHPMPDRAACLAAVGLSLPEVMLRLAPDLSTADHAALVVAYKDRFHALRGAAPSQLYPGASEVLTRLAARPDVVLGIATGKSRRGIEHIITSHGWDGLFQTVQVADNHPSKPHPSMLHACLDATGVAPEHAVMVGDTEFDMQMAQAAGLLGVGVSWGYHPRARLGPRVIDDFTELEGALRMIWDEATV</sequence>
<dbReference type="SFLD" id="SFLDG01135">
    <property type="entry name" value="C1.5.6:_HAD__Beta-PGM__Phospha"/>
    <property type="match status" value="1"/>
</dbReference>
<dbReference type="NCBIfam" id="TIGR01509">
    <property type="entry name" value="HAD-SF-IA-v3"/>
    <property type="match status" value="1"/>
</dbReference>
<dbReference type="Pfam" id="PF13419">
    <property type="entry name" value="HAD_2"/>
    <property type="match status" value="1"/>
</dbReference>
<evidence type="ECO:0000313" key="2">
    <source>
        <dbReference type="Proteomes" id="UP001202550"/>
    </source>
</evidence>
<dbReference type="InterPro" id="IPR023214">
    <property type="entry name" value="HAD_sf"/>
</dbReference>
<accession>A0ABT0M5B1</accession>
<dbReference type="EMBL" id="JALZWP010000021">
    <property type="protein sequence ID" value="MCL1630035.1"/>
    <property type="molecule type" value="Genomic_DNA"/>
</dbReference>
<protein>
    <submittedName>
        <fullName evidence="1">HAD-IA family hydrolase</fullName>
    </submittedName>
</protein>
<keyword evidence="1" id="KW-0378">Hydrolase</keyword>
<proteinExistence type="predicted"/>
<dbReference type="InterPro" id="IPR023198">
    <property type="entry name" value="PGP-like_dom2"/>
</dbReference>
<name>A0ABT0M5B1_9RHOB</name>
<gene>
    <name evidence="1" type="ORF">M3N55_14965</name>
</gene>
<comment type="caution">
    <text evidence="1">The sequence shown here is derived from an EMBL/GenBank/DDBJ whole genome shotgun (WGS) entry which is preliminary data.</text>
</comment>
<dbReference type="SFLD" id="SFLDG01129">
    <property type="entry name" value="C1.5:_HAD__Beta-PGM__Phosphata"/>
    <property type="match status" value="1"/>
</dbReference>
<dbReference type="InterPro" id="IPR006439">
    <property type="entry name" value="HAD-SF_hydro_IA"/>
</dbReference>
<evidence type="ECO:0000313" key="1">
    <source>
        <dbReference type="EMBL" id="MCL1630035.1"/>
    </source>
</evidence>